<dbReference type="InterPro" id="IPR006016">
    <property type="entry name" value="UspA"/>
</dbReference>
<dbReference type="EMBL" id="JANBPT010000849">
    <property type="protein sequence ID" value="KAJ1912254.1"/>
    <property type="molecule type" value="Genomic_DNA"/>
</dbReference>
<organism evidence="2 3">
    <name type="scientific">Tieghemiomyces parasiticus</name>
    <dbReference type="NCBI Taxonomy" id="78921"/>
    <lineage>
        <taxon>Eukaryota</taxon>
        <taxon>Fungi</taxon>
        <taxon>Fungi incertae sedis</taxon>
        <taxon>Zoopagomycota</taxon>
        <taxon>Kickxellomycotina</taxon>
        <taxon>Dimargaritomycetes</taxon>
        <taxon>Dimargaritales</taxon>
        <taxon>Dimargaritaceae</taxon>
        <taxon>Tieghemiomyces</taxon>
    </lineage>
</organism>
<evidence type="ECO:0000259" key="1">
    <source>
        <dbReference type="Pfam" id="PF00582"/>
    </source>
</evidence>
<proteinExistence type="predicted"/>
<name>A0A9W7ZLZ8_9FUNG</name>
<evidence type="ECO:0000313" key="3">
    <source>
        <dbReference type="Proteomes" id="UP001150569"/>
    </source>
</evidence>
<protein>
    <recommendedName>
        <fullName evidence="1">UspA domain-containing protein</fullName>
    </recommendedName>
</protein>
<dbReference type="Gene3D" id="3.40.50.620">
    <property type="entry name" value="HUPs"/>
    <property type="match status" value="1"/>
</dbReference>
<gene>
    <name evidence="2" type="ORF">IWQ60_009743</name>
</gene>
<dbReference type="InterPro" id="IPR014729">
    <property type="entry name" value="Rossmann-like_a/b/a_fold"/>
</dbReference>
<dbReference type="CDD" id="cd23659">
    <property type="entry name" value="USP_At3g01520-like"/>
    <property type="match status" value="1"/>
</dbReference>
<dbReference type="Proteomes" id="UP001150569">
    <property type="component" value="Unassembled WGS sequence"/>
</dbReference>
<reference evidence="2" key="1">
    <citation type="submission" date="2022-07" db="EMBL/GenBank/DDBJ databases">
        <title>Phylogenomic reconstructions and comparative analyses of Kickxellomycotina fungi.</title>
        <authorList>
            <person name="Reynolds N.K."/>
            <person name="Stajich J.E."/>
            <person name="Barry K."/>
            <person name="Grigoriev I.V."/>
            <person name="Crous P."/>
            <person name="Smith M.E."/>
        </authorList>
    </citation>
    <scope>NUCLEOTIDE SEQUENCE</scope>
    <source>
        <strain evidence="2">RSA 861</strain>
    </source>
</reference>
<evidence type="ECO:0000313" key="2">
    <source>
        <dbReference type="EMBL" id="KAJ1912254.1"/>
    </source>
</evidence>
<dbReference type="AlphaFoldDB" id="A0A9W7ZLZ8"/>
<feature type="domain" description="UspA" evidence="1">
    <location>
        <begin position="1"/>
        <end position="153"/>
    </location>
</feature>
<keyword evidence="3" id="KW-1185">Reference proteome</keyword>
<dbReference type="Pfam" id="PF00582">
    <property type="entry name" value="Usp"/>
    <property type="match status" value="1"/>
</dbReference>
<sequence length="160" mass="17488">MSRQIVIAISPEAPETRYTIQWAIDNFLRPNGDTVHLVSGMCLESDLDAISLGINAGDLAGYLIDIEDKNEASVAQAISEYAKLLSDANISHESAVLKGHSDVRDTVVKYIEDVKADTLIVGSRDLGVWKRLWLGSFSDFCVHAVHCPVIIVKGVDAKHK</sequence>
<dbReference type="SUPFAM" id="SSF52402">
    <property type="entry name" value="Adenine nucleotide alpha hydrolases-like"/>
    <property type="match status" value="1"/>
</dbReference>
<dbReference type="PANTHER" id="PTHR31964:SF113">
    <property type="entry name" value="USPA DOMAIN-CONTAINING PROTEIN"/>
    <property type="match status" value="1"/>
</dbReference>
<dbReference type="InterPro" id="IPR006015">
    <property type="entry name" value="Universal_stress_UspA"/>
</dbReference>
<dbReference type="PRINTS" id="PR01438">
    <property type="entry name" value="UNVRSLSTRESS"/>
</dbReference>
<dbReference type="PANTHER" id="PTHR31964">
    <property type="entry name" value="ADENINE NUCLEOTIDE ALPHA HYDROLASES-LIKE SUPERFAMILY PROTEIN"/>
    <property type="match status" value="1"/>
</dbReference>
<comment type="caution">
    <text evidence="2">The sequence shown here is derived from an EMBL/GenBank/DDBJ whole genome shotgun (WGS) entry which is preliminary data.</text>
</comment>
<dbReference type="OrthoDB" id="843225at2759"/>
<accession>A0A9W7ZLZ8</accession>